<feature type="region of interest" description="Disordered" evidence="1">
    <location>
        <begin position="22"/>
        <end position="41"/>
    </location>
</feature>
<evidence type="ECO:0000313" key="3">
    <source>
        <dbReference type="Proteomes" id="UP000641386"/>
    </source>
</evidence>
<evidence type="ECO:0000256" key="1">
    <source>
        <dbReference type="SAM" id="MobiDB-lite"/>
    </source>
</evidence>
<proteinExistence type="predicted"/>
<name>A0A919AQR9_9ACTN</name>
<dbReference type="Proteomes" id="UP000641386">
    <property type="component" value="Unassembled WGS sequence"/>
</dbReference>
<evidence type="ECO:0000313" key="2">
    <source>
        <dbReference type="EMBL" id="GHF17370.1"/>
    </source>
</evidence>
<sequence length="41" mass="4438">MEDRTGPDWRADAWYLAVEITGPGRPADADEQPVAPVALAE</sequence>
<comment type="caution">
    <text evidence="2">The sequence shown here is derived from an EMBL/GenBank/DDBJ whole genome shotgun (WGS) entry which is preliminary data.</text>
</comment>
<reference evidence="2" key="2">
    <citation type="submission" date="2020-09" db="EMBL/GenBank/DDBJ databases">
        <authorList>
            <person name="Sun Q."/>
            <person name="Ohkuma M."/>
        </authorList>
    </citation>
    <scope>NUCLEOTIDE SEQUENCE</scope>
    <source>
        <strain evidence="2">JCM 3302</strain>
    </source>
</reference>
<dbReference type="RefSeq" id="WP_267882739.1">
    <property type="nucleotide sequence ID" value="NZ_BNBC01000078.1"/>
</dbReference>
<organism evidence="2 3">
    <name type="scientific">Streptomyces spiralis</name>
    <dbReference type="NCBI Taxonomy" id="66376"/>
    <lineage>
        <taxon>Bacteria</taxon>
        <taxon>Bacillati</taxon>
        <taxon>Actinomycetota</taxon>
        <taxon>Actinomycetes</taxon>
        <taxon>Kitasatosporales</taxon>
        <taxon>Streptomycetaceae</taxon>
        <taxon>Streptomyces</taxon>
    </lineage>
</organism>
<reference evidence="2" key="1">
    <citation type="journal article" date="2014" name="Int. J. Syst. Evol. Microbiol.">
        <title>Complete genome sequence of Corynebacterium casei LMG S-19264T (=DSM 44701T), isolated from a smear-ripened cheese.</title>
        <authorList>
            <consortium name="US DOE Joint Genome Institute (JGI-PGF)"/>
            <person name="Walter F."/>
            <person name="Albersmeier A."/>
            <person name="Kalinowski J."/>
            <person name="Ruckert C."/>
        </authorList>
    </citation>
    <scope>NUCLEOTIDE SEQUENCE</scope>
    <source>
        <strain evidence="2">JCM 3302</strain>
    </source>
</reference>
<dbReference type="EMBL" id="BNBC01000078">
    <property type="protein sequence ID" value="GHF17370.1"/>
    <property type="molecule type" value="Genomic_DNA"/>
</dbReference>
<gene>
    <name evidence="2" type="ORF">GCM10014715_85560</name>
</gene>
<dbReference type="AlphaFoldDB" id="A0A919AQR9"/>
<keyword evidence="3" id="KW-1185">Reference proteome</keyword>
<accession>A0A919AQR9</accession>
<protein>
    <submittedName>
        <fullName evidence="2">Uncharacterized protein</fullName>
    </submittedName>
</protein>